<comment type="catalytic activity">
    <reaction evidence="1 9">
        <text>Endohydrolysis of (1-&gt;4)-beta-D-glucosidic linkages in cellulose, lichenin and cereal beta-D-glucans.</text>
        <dbReference type="EC" id="3.2.1.4"/>
    </reaction>
</comment>
<keyword evidence="7 8" id="KW-0624">Polysaccharide degradation</keyword>
<evidence type="ECO:0000256" key="1">
    <source>
        <dbReference type="ARBA" id="ARBA00000966"/>
    </source>
</evidence>
<evidence type="ECO:0000256" key="2">
    <source>
        <dbReference type="ARBA" id="ARBA00007072"/>
    </source>
</evidence>
<dbReference type="PROSITE" id="PS00592">
    <property type="entry name" value="GH9_2"/>
    <property type="match status" value="1"/>
</dbReference>
<keyword evidence="10" id="KW-0812">Transmembrane</keyword>
<dbReference type="Proteomes" id="UP001318860">
    <property type="component" value="Unassembled WGS sequence"/>
</dbReference>
<evidence type="ECO:0000256" key="7">
    <source>
        <dbReference type="ARBA" id="ARBA00023326"/>
    </source>
</evidence>
<dbReference type="Pfam" id="PF00759">
    <property type="entry name" value="Glyco_hydro_9"/>
    <property type="match status" value="1"/>
</dbReference>
<dbReference type="Gene3D" id="1.50.10.10">
    <property type="match status" value="1"/>
</dbReference>
<dbReference type="InterPro" id="IPR012341">
    <property type="entry name" value="6hp_glycosidase-like_sf"/>
</dbReference>
<dbReference type="EC" id="3.2.1.4" evidence="9"/>
<keyword evidence="6 8" id="KW-0326">Glycosidase</keyword>
<accession>A0ABR0U0C8</accession>
<keyword evidence="4 9" id="KW-0136">Cellulose degradation</keyword>
<dbReference type="InterPro" id="IPR001701">
    <property type="entry name" value="Glyco_hydro_9"/>
</dbReference>
<evidence type="ECO:0000256" key="10">
    <source>
        <dbReference type="SAM" id="Phobius"/>
    </source>
</evidence>
<evidence type="ECO:0000313" key="12">
    <source>
        <dbReference type="EMBL" id="KAK6115756.1"/>
    </source>
</evidence>
<protein>
    <recommendedName>
        <fullName evidence="9">Endoglucanase</fullName>
        <ecNumber evidence="9">3.2.1.4</ecNumber>
    </recommendedName>
</protein>
<proteinExistence type="inferred from homology"/>
<evidence type="ECO:0000256" key="3">
    <source>
        <dbReference type="ARBA" id="ARBA00022801"/>
    </source>
</evidence>
<evidence type="ECO:0000256" key="5">
    <source>
        <dbReference type="ARBA" id="ARBA00023277"/>
    </source>
</evidence>
<feature type="domain" description="Glycoside hydrolase family 9" evidence="11">
    <location>
        <begin position="56"/>
        <end position="511"/>
    </location>
</feature>
<keyword evidence="10" id="KW-1133">Transmembrane helix</keyword>
<keyword evidence="3 8" id="KW-0378">Hydrolase</keyword>
<dbReference type="SUPFAM" id="SSF48208">
    <property type="entry name" value="Six-hairpin glycosidases"/>
    <property type="match status" value="1"/>
</dbReference>
<feature type="active site" evidence="8">
    <location>
        <position position="442"/>
    </location>
</feature>
<evidence type="ECO:0000256" key="4">
    <source>
        <dbReference type="ARBA" id="ARBA00023001"/>
    </source>
</evidence>
<feature type="transmembrane region" description="Helical" evidence="10">
    <location>
        <begin position="12"/>
        <end position="31"/>
    </location>
</feature>
<dbReference type="InterPro" id="IPR018221">
    <property type="entry name" value="Glyco_hydro_9_His_AS"/>
</dbReference>
<evidence type="ECO:0000256" key="6">
    <source>
        <dbReference type="ARBA" id="ARBA00023295"/>
    </source>
</evidence>
<evidence type="ECO:0000313" key="13">
    <source>
        <dbReference type="Proteomes" id="UP001318860"/>
    </source>
</evidence>
<dbReference type="EMBL" id="JABTTQ020003506">
    <property type="protein sequence ID" value="KAK6115756.1"/>
    <property type="molecule type" value="Genomic_DNA"/>
</dbReference>
<gene>
    <name evidence="12" type="ORF">DH2020_008025</name>
</gene>
<dbReference type="InterPro" id="IPR008928">
    <property type="entry name" value="6-hairpin_glycosidase_sf"/>
</dbReference>
<keyword evidence="10" id="KW-0472">Membrane</keyword>
<keyword evidence="13" id="KW-1185">Reference proteome</keyword>
<evidence type="ECO:0000256" key="9">
    <source>
        <dbReference type="RuleBase" id="RU361166"/>
    </source>
</evidence>
<comment type="caution">
    <text evidence="12">The sequence shown here is derived from an EMBL/GenBank/DDBJ whole genome shotgun (WGS) entry which is preliminary data.</text>
</comment>
<sequence length="525" mass="57887">MEEKKQSRGWCGWFIVLIVLAAIAFAIFYTVRLKMHKSDSDAAPVPGPPGAIAKKYADALKIATQFLDIQKSGKLENNQITWRGDSALQDGSEARLDLSKGMYDAGDHMKFGFPMAFTATVLSWTILEYGDQMKVVNQLEPVQGSLKWITDYLVNAHPTDNVLYIQVGSPKADHSCWDRPEDMREERPLTQVNTSAPGTDVAAETAAALASASLVFRTTDSAYSSLLLRHAKQLFTFADKYRGSYSVSIPEVQTFYNSTGYGDELLWAASWLYHATGERSYLEYVTGKNGEDFANWGSPTWFSWDNKLAGTQVLLSRVSFFGSKDVSNSNVLKKYRESAEAVMCGLLPKSPTATSSRTDNGLVWVSQWNALQHPVASAFLAAIYSDYMLSSRTARLSCDGKNFRPSDLRKFAISQADYVLGDNPMKMSYLVGYGDKYPQYVHHRGASIPTDSTTGCRDGFRWLESDDPNPNTAMGALVGGPFLNESFVDSRNNSMQTEPSTYNSAVIVGLLSGLVTTSSVVQSFA</sequence>
<keyword evidence="5 8" id="KW-0119">Carbohydrate metabolism</keyword>
<dbReference type="PANTHER" id="PTHR22298">
    <property type="entry name" value="ENDO-1,4-BETA-GLUCANASE"/>
    <property type="match status" value="1"/>
</dbReference>
<comment type="similarity">
    <text evidence="2 8 9">Belongs to the glycosyl hydrolase 9 (cellulase E) family.</text>
</comment>
<evidence type="ECO:0000256" key="8">
    <source>
        <dbReference type="PROSITE-ProRule" id="PRU10059"/>
    </source>
</evidence>
<organism evidence="12 13">
    <name type="scientific">Rehmannia glutinosa</name>
    <name type="common">Chinese foxglove</name>
    <dbReference type="NCBI Taxonomy" id="99300"/>
    <lineage>
        <taxon>Eukaryota</taxon>
        <taxon>Viridiplantae</taxon>
        <taxon>Streptophyta</taxon>
        <taxon>Embryophyta</taxon>
        <taxon>Tracheophyta</taxon>
        <taxon>Spermatophyta</taxon>
        <taxon>Magnoliopsida</taxon>
        <taxon>eudicotyledons</taxon>
        <taxon>Gunneridae</taxon>
        <taxon>Pentapetalae</taxon>
        <taxon>asterids</taxon>
        <taxon>lamiids</taxon>
        <taxon>Lamiales</taxon>
        <taxon>Orobanchaceae</taxon>
        <taxon>Rehmannieae</taxon>
        <taxon>Rehmannia</taxon>
    </lineage>
</organism>
<evidence type="ECO:0000259" key="11">
    <source>
        <dbReference type="Pfam" id="PF00759"/>
    </source>
</evidence>
<name>A0ABR0U0C8_REHGL</name>
<reference evidence="12 13" key="1">
    <citation type="journal article" date="2021" name="Comput. Struct. Biotechnol. J.">
        <title>De novo genome assembly of the potent medicinal plant Rehmannia glutinosa using nanopore technology.</title>
        <authorList>
            <person name="Ma L."/>
            <person name="Dong C."/>
            <person name="Song C."/>
            <person name="Wang X."/>
            <person name="Zheng X."/>
            <person name="Niu Y."/>
            <person name="Chen S."/>
            <person name="Feng W."/>
        </authorList>
    </citation>
    <scope>NUCLEOTIDE SEQUENCE [LARGE SCALE GENOMIC DNA]</scope>
    <source>
        <strain evidence="12">DH-2019</strain>
    </source>
</reference>